<gene>
    <name evidence="3" type="ORF">V525_21240</name>
</gene>
<evidence type="ECO:0000313" key="3">
    <source>
        <dbReference type="EMBL" id="ETA04644.1"/>
    </source>
</evidence>
<dbReference type="PATRIC" id="fig|1423140.3.peg.4214"/>
<dbReference type="AlphaFoldDB" id="W9D8J8"/>
<evidence type="ECO:0000259" key="2">
    <source>
        <dbReference type="Pfam" id="PF07859"/>
    </source>
</evidence>
<dbReference type="EMBL" id="AYXO01000073">
    <property type="protein sequence ID" value="ETA04644.1"/>
    <property type="molecule type" value="Genomic_DNA"/>
</dbReference>
<dbReference type="InterPro" id="IPR029058">
    <property type="entry name" value="AB_hydrolase_fold"/>
</dbReference>
<protein>
    <submittedName>
        <fullName evidence="3">Esterase</fullName>
    </submittedName>
</protein>
<dbReference type="Gene3D" id="3.40.50.1820">
    <property type="entry name" value="alpha/beta hydrolase"/>
    <property type="match status" value="1"/>
</dbReference>
<sequence length="309" mass="32180">MIDTTGLHPELAAIAPHLPDLALDDPVAARAAGRALVEQASAGAPPLDLSGVVCEEIEVAAPDGPVAVTVYRPVGVDKPAAVINIHGGGFVMGDRESIEAQCVSWTRELGIAVVNPDYGLAPERPCPGALEDCYATLRWADDRANGFDVDRLAVAGSSAGACIAAGVALMARDRGGPSLAFQMLGCPVTDDRATTESAMRFTDTPVWNRAKVVQSWNLYAGNDRRHLGSYGAPARVDDLSGLPPSFVLVAGLDPLRDEGIAYAQRMIDAGVPTELHVAPDVCHGFTSLPGSRSAHFAAVQTTALARALA</sequence>
<evidence type="ECO:0000256" key="1">
    <source>
        <dbReference type="ARBA" id="ARBA00022801"/>
    </source>
</evidence>
<comment type="caution">
    <text evidence="3">The sequence shown here is derived from an EMBL/GenBank/DDBJ whole genome shotgun (WGS) entry which is preliminary data.</text>
</comment>
<dbReference type="HOGENOM" id="CLU_012494_6_1_11"/>
<dbReference type="InterPro" id="IPR050300">
    <property type="entry name" value="GDXG_lipolytic_enzyme"/>
</dbReference>
<name>W9D8J8_9ACTN</name>
<dbReference type="InterPro" id="IPR013094">
    <property type="entry name" value="AB_hydrolase_3"/>
</dbReference>
<dbReference type="Proteomes" id="UP000035035">
    <property type="component" value="Unassembled WGS sequence"/>
</dbReference>
<accession>W9D8J8</accession>
<dbReference type="SUPFAM" id="SSF53474">
    <property type="entry name" value="alpha/beta-Hydrolases"/>
    <property type="match status" value="1"/>
</dbReference>
<reference evidence="3 4" key="1">
    <citation type="journal article" date="2014" name="Genome Announc.">
        <title>Draft Genome Sequence of Gordonia alkanivorans Strain CGMCC6845, a Halotolerant Hydrocarbon-Degrading Bacterium.</title>
        <authorList>
            <person name="Wang X."/>
            <person name="Jin D."/>
            <person name="Zhou L."/>
            <person name="Wu L."/>
            <person name="An W."/>
            <person name="Zhao L."/>
        </authorList>
    </citation>
    <scope>NUCLEOTIDE SEQUENCE [LARGE SCALE GENOMIC DNA]</scope>
    <source>
        <strain evidence="3 4">CGMCC 6845</strain>
    </source>
</reference>
<proteinExistence type="predicted"/>
<dbReference type="Pfam" id="PF07859">
    <property type="entry name" value="Abhydrolase_3"/>
    <property type="match status" value="1"/>
</dbReference>
<keyword evidence="4" id="KW-1185">Reference proteome</keyword>
<organism evidence="3 4">
    <name type="scientific">Gordonia alkanivorans CGMCC 6845</name>
    <dbReference type="NCBI Taxonomy" id="1423140"/>
    <lineage>
        <taxon>Bacteria</taxon>
        <taxon>Bacillati</taxon>
        <taxon>Actinomycetota</taxon>
        <taxon>Actinomycetes</taxon>
        <taxon>Mycobacteriales</taxon>
        <taxon>Gordoniaceae</taxon>
        <taxon>Gordonia</taxon>
    </lineage>
</organism>
<dbReference type="PANTHER" id="PTHR48081">
    <property type="entry name" value="AB HYDROLASE SUPERFAMILY PROTEIN C4A8.06C"/>
    <property type="match status" value="1"/>
</dbReference>
<dbReference type="RefSeq" id="WP_035753070.1">
    <property type="nucleotide sequence ID" value="NZ_KI629800.1"/>
</dbReference>
<dbReference type="GO" id="GO:0016787">
    <property type="term" value="F:hydrolase activity"/>
    <property type="evidence" value="ECO:0007669"/>
    <property type="project" value="UniProtKB-KW"/>
</dbReference>
<evidence type="ECO:0000313" key="4">
    <source>
        <dbReference type="Proteomes" id="UP000035035"/>
    </source>
</evidence>
<feature type="domain" description="Alpha/beta hydrolase fold-3" evidence="2">
    <location>
        <begin position="82"/>
        <end position="286"/>
    </location>
</feature>
<dbReference type="PANTHER" id="PTHR48081:SF8">
    <property type="entry name" value="ALPHA_BETA HYDROLASE FOLD-3 DOMAIN-CONTAINING PROTEIN-RELATED"/>
    <property type="match status" value="1"/>
</dbReference>
<keyword evidence="1" id="KW-0378">Hydrolase</keyword>